<dbReference type="EMBL" id="JABXWD010000071">
    <property type="protein sequence ID" value="MBV6341087.1"/>
    <property type="molecule type" value="Genomic_DNA"/>
</dbReference>
<evidence type="ECO:0008006" key="3">
    <source>
        <dbReference type="Google" id="ProtNLM"/>
    </source>
</evidence>
<organism evidence="1 2">
    <name type="scientific">Candidatus Magnetobacterium casense</name>
    <dbReference type="NCBI Taxonomy" id="1455061"/>
    <lineage>
        <taxon>Bacteria</taxon>
        <taxon>Pseudomonadati</taxon>
        <taxon>Nitrospirota</taxon>
        <taxon>Thermodesulfovibrionia</taxon>
        <taxon>Thermodesulfovibrionales</taxon>
        <taxon>Candidatus Magnetobacteriaceae</taxon>
        <taxon>Candidatus Magnetobacterium</taxon>
    </lineage>
</organism>
<evidence type="ECO:0000313" key="2">
    <source>
        <dbReference type="Proteomes" id="UP001196980"/>
    </source>
</evidence>
<comment type="caution">
    <text evidence="1">The sequence shown here is derived from an EMBL/GenBank/DDBJ whole genome shotgun (WGS) entry which is preliminary data.</text>
</comment>
<dbReference type="Pfam" id="PF24175">
    <property type="entry name" value="SU10_adaptor"/>
    <property type="match status" value="1"/>
</dbReference>
<gene>
    <name evidence="1" type="ORF">HWQ67_05770</name>
</gene>
<dbReference type="Proteomes" id="UP001196980">
    <property type="component" value="Unassembled WGS sequence"/>
</dbReference>
<evidence type="ECO:0000313" key="1">
    <source>
        <dbReference type="EMBL" id="MBV6341087.1"/>
    </source>
</evidence>
<keyword evidence="2" id="KW-1185">Reference proteome</keyword>
<dbReference type="RefSeq" id="WP_218251699.1">
    <property type="nucleotide sequence ID" value="NZ_JABXWD010000071.1"/>
</dbReference>
<sequence>MKKIVFLLAVLLVPMLAFPGVNVVTLSSMQKQVRSYLATDADPYYPNDTLTNFINRACREVASYGVIVKLDTVTVASGTIKVALNDDCLDVQAALPCSASGQAKYDGILPLGRIEFKDWNRVAASTQETNTKYYTVQPSFISPLAAAGTGAAAANLWLCPEWNLGTDSIWVFYYAQAKELSATTDSTNIPYQYVPLVEFYATGLALASSKNFNEAAWWFAQYDRARQEKGLLKQLDFIVKPKVIE</sequence>
<accession>A0ABS6RWS7</accession>
<protein>
    <recommendedName>
        <fullName evidence="3">Secreted protein</fullName>
    </recommendedName>
</protein>
<name>A0ABS6RWS7_9BACT</name>
<dbReference type="InterPro" id="IPR056209">
    <property type="entry name" value="SU10_adaptor"/>
</dbReference>
<reference evidence="1 2" key="1">
    <citation type="journal article" date="2020" name="J Geophys Res Biogeosci">
        <title>Magnetotaxis as an Adaptation to Enable Bacterial Shuttling of Microbial Sulfur and Sulfur Cycling Across Aquatic Oxic#Anoxic Interfaces.</title>
        <authorList>
            <person name="Li J."/>
            <person name="Liu P."/>
            <person name="Wang J."/>
            <person name="Roberts A.P."/>
            <person name="Pan Y."/>
        </authorList>
    </citation>
    <scope>NUCLEOTIDE SEQUENCE [LARGE SCALE GENOMIC DNA]</scope>
    <source>
        <strain evidence="1 2">MYR-1_YQ</strain>
    </source>
</reference>
<proteinExistence type="predicted"/>